<name>A0A2M4CCW7_9DIPT</name>
<feature type="chain" id="PRO_5014967036" evidence="1">
    <location>
        <begin position="32"/>
        <end position="74"/>
    </location>
</feature>
<sequence length="74" mass="7909">MHASSSSSSSSLSSSSLTVLLLMVLSHSNRSRPNPDTRSPRGGRQFRCTMLSRPSVAPQTAACFPPPIPIIRIS</sequence>
<evidence type="ECO:0000256" key="1">
    <source>
        <dbReference type="SAM" id="SignalP"/>
    </source>
</evidence>
<protein>
    <submittedName>
        <fullName evidence="2">Putative secreted protein</fullName>
    </submittedName>
</protein>
<proteinExistence type="predicted"/>
<dbReference type="AlphaFoldDB" id="A0A2M4CCW7"/>
<accession>A0A2M4CCW7</accession>
<organism evidence="2">
    <name type="scientific">Anopheles marajoara</name>
    <dbReference type="NCBI Taxonomy" id="58244"/>
    <lineage>
        <taxon>Eukaryota</taxon>
        <taxon>Metazoa</taxon>
        <taxon>Ecdysozoa</taxon>
        <taxon>Arthropoda</taxon>
        <taxon>Hexapoda</taxon>
        <taxon>Insecta</taxon>
        <taxon>Pterygota</taxon>
        <taxon>Neoptera</taxon>
        <taxon>Endopterygota</taxon>
        <taxon>Diptera</taxon>
        <taxon>Nematocera</taxon>
        <taxon>Culicoidea</taxon>
        <taxon>Culicidae</taxon>
        <taxon>Anophelinae</taxon>
        <taxon>Anopheles</taxon>
    </lineage>
</organism>
<dbReference type="EMBL" id="GGFJ01014045">
    <property type="protein sequence ID" value="MBW63186.1"/>
    <property type="molecule type" value="Transcribed_RNA"/>
</dbReference>
<feature type="signal peptide" evidence="1">
    <location>
        <begin position="1"/>
        <end position="31"/>
    </location>
</feature>
<keyword evidence="1" id="KW-0732">Signal</keyword>
<reference evidence="2" key="1">
    <citation type="submission" date="2018-01" db="EMBL/GenBank/DDBJ databases">
        <title>An insight into the sialome of Amazonian anophelines.</title>
        <authorList>
            <person name="Ribeiro J.M."/>
            <person name="Scarpassa V."/>
            <person name="Calvo E."/>
        </authorList>
    </citation>
    <scope>NUCLEOTIDE SEQUENCE</scope>
    <source>
        <tissue evidence="2">Salivary glands</tissue>
    </source>
</reference>
<evidence type="ECO:0000313" key="2">
    <source>
        <dbReference type="EMBL" id="MBW63186.1"/>
    </source>
</evidence>